<name>A0ABD3MAX7_9STRA</name>
<evidence type="ECO:0000256" key="2">
    <source>
        <dbReference type="SAM" id="MobiDB-lite"/>
    </source>
</evidence>
<evidence type="ECO:0000256" key="1">
    <source>
        <dbReference type="ARBA" id="ARBA00022837"/>
    </source>
</evidence>
<proteinExistence type="predicted"/>
<dbReference type="InterPro" id="IPR011992">
    <property type="entry name" value="EF-hand-dom_pair"/>
</dbReference>
<dbReference type="PROSITE" id="PS50222">
    <property type="entry name" value="EF_HAND_2"/>
    <property type="match status" value="1"/>
</dbReference>
<organism evidence="4 5">
    <name type="scientific">Discostella pseudostelligera</name>
    <dbReference type="NCBI Taxonomy" id="259834"/>
    <lineage>
        <taxon>Eukaryota</taxon>
        <taxon>Sar</taxon>
        <taxon>Stramenopiles</taxon>
        <taxon>Ochrophyta</taxon>
        <taxon>Bacillariophyta</taxon>
        <taxon>Coscinodiscophyceae</taxon>
        <taxon>Thalassiosirophycidae</taxon>
        <taxon>Stephanodiscales</taxon>
        <taxon>Stephanodiscaceae</taxon>
        <taxon>Discostella</taxon>
    </lineage>
</organism>
<dbReference type="Proteomes" id="UP001530293">
    <property type="component" value="Unassembled WGS sequence"/>
</dbReference>
<sequence length="142" mass="16285">MMYGMKNNATNDATTPRSFGTSATDDDAIKEYQTFLDSLSPAQKKFLDVLNEYRNKNFEHTMPKRFFSMIIKAVDCNKDGVLTLEELQTLLINIGAREKMTDKDLDEIIETLGDDELEGQRVVSVQRIENAWAPFLNVIWKL</sequence>
<feature type="compositionally biased region" description="Polar residues" evidence="2">
    <location>
        <begin position="7"/>
        <end position="22"/>
    </location>
</feature>
<comment type="caution">
    <text evidence="4">The sequence shown here is derived from an EMBL/GenBank/DDBJ whole genome shotgun (WGS) entry which is preliminary data.</text>
</comment>
<protein>
    <recommendedName>
        <fullName evidence="3">EF-hand domain-containing protein</fullName>
    </recommendedName>
</protein>
<dbReference type="SUPFAM" id="SSF47473">
    <property type="entry name" value="EF-hand"/>
    <property type="match status" value="1"/>
</dbReference>
<keyword evidence="5" id="KW-1185">Reference proteome</keyword>
<dbReference type="InterPro" id="IPR002048">
    <property type="entry name" value="EF_hand_dom"/>
</dbReference>
<evidence type="ECO:0000313" key="4">
    <source>
        <dbReference type="EMBL" id="KAL3760767.1"/>
    </source>
</evidence>
<accession>A0ABD3MAX7</accession>
<keyword evidence="1" id="KW-0106">Calcium</keyword>
<gene>
    <name evidence="4" type="ORF">ACHAWU_003675</name>
</gene>
<dbReference type="PROSITE" id="PS00018">
    <property type="entry name" value="EF_HAND_1"/>
    <property type="match status" value="1"/>
</dbReference>
<dbReference type="Gene3D" id="1.10.238.10">
    <property type="entry name" value="EF-hand"/>
    <property type="match status" value="1"/>
</dbReference>
<feature type="region of interest" description="Disordered" evidence="2">
    <location>
        <begin position="1"/>
        <end position="22"/>
    </location>
</feature>
<evidence type="ECO:0000259" key="3">
    <source>
        <dbReference type="PROSITE" id="PS50222"/>
    </source>
</evidence>
<evidence type="ECO:0000313" key="5">
    <source>
        <dbReference type="Proteomes" id="UP001530293"/>
    </source>
</evidence>
<dbReference type="AlphaFoldDB" id="A0ABD3MAX7"/>
<feature type="domain" description="EF-hand" evidence="3">
    <location>
        <begin position="62"/>
        <end position="97"/>
    </location>
</feature>
<dbReference type="EMBL" id="JALLBG020000172">
    <property type="protein sequence ID" value="KAL3760767.1"/>
    <property type="molecule type" value="Genomic_DNA"/>
</dbReference>
<dbReference type="InterPro" id="IPR018247">
    <property type="entry name" value="EF_Hand_1_Ca_BS"/>
</dbReference>
<reference evidence="4 5" key="1">
    <citation type="submission" date="2024-10" db="EMBL/GenBank/DDBJ databases">
        <title>Updated reference genomes for cyclostephanoid diatoms.</title>
        <authorList>
            <person name="Roberts W.R."/>
            <person name="Alverson A.J."/>
        </authorList>
    </citation>
    <scope>NUCLEOTIDE SEQUENCE [LARGE SCALE GENOMIC DNA]</scope>
    <source>
        <strain evidence="4 5">AJA232-27</strain>
    </source>
</reference>